<dbReference type="InterPro" id="IPR036236">
    <property type="entry name" value="Znf_C2H2_sf"/>
</dbReference>
<keyword evidence="4" id="KW-0677">Repeat</keyword>
<dbReference type="SMART" id="SM00355">
    <property type="entry name" value="ZnF_C2H2"/>
    <property type="match status" value="6"/>
</dbReference>
<dbReference type="RefSeq" id="XP_026680858.1">
    <property type="nucleotide sequence ID" value="XM_026825057.1"/>
</dbReference>
<keyword evidence="3" id="KW-0479">Metal-binding</keyword>
<dbReference type="KEGG" id="dci:103511220"/>
<dbReference type="FunFam" id="3.30.160.60:FF:000688">
    <property type="entry name" value="zinc finger protein 197 isoform X1"/>
    <property type="match status" value="1"/>
</dbReference>
<dbReference type="GO" id="GO:0000981">
    <property type="term" value="F:DNA-binding transcription factor activity, RNA polymerase II-specific"/>
    <property type="evidence" value="ECO:0007669"/>
    <property type="project" value="TreeGrafter"/>
</dbReference>
<dbReference type="Proteomes" id="UP000079169">
    <property type="component" value="Unplaced"/>
</dbReference>
<dbReference type="PROSITE" id="PS50157">
    <property type="entry name" value="ZINC_FINGER_C2H2_2"/>
    <property type="match status" value="6"/>
</dbReference>
<keyword evidence="6" id="KW-0862">Zinc</keyword>
<evidence type="ECO:0000256" key="2">
    <source>
        <dbReference type="ARBA" id="ARBA00006991"/>
    </source>
</evidence>
<feature type="domain" description="C2H2-type" evidence="12">
    <location>
        <begin position="270"/>
        <end position="297"/>
    </location>
</feature>
<dbReference type="GO" id="GO:0003677">
    <property type="term" value="F:DNA binding"/>
    <property type="evidence" value="ECO:0007669"/>
    <property type="project" value="UniProtKB-KW"/>
</dbReference>
<keyword evidence="10" id="KW-0539">Nucleus</keyword>
<feature type="domain" description="C2H2-type" evidence="12">
    <location>
        <begin position="214"/>
        <end position="241"/>
    </location>
</feature>
<dbReference type="FunFam" id="3.30.160.60:FF:001049">
    <property type="entry name" value="zinc finger protein 319"/>
    <property type="match status" value="1"/>
</dbReference>
<dbReference type="GO" id="GO:0030674">
    <property type="term" value="F:protein-macromolecule adaptor activity"/>
    <property type="evidence" value="ECO:0007669"/>
    <property type="project" value="UniProtKB-ARBA"/>
</dbReference>
<dbReference type="Pfam" id="PF00096">
    <property type="entry name" value="zf-C2H2"/>
    <property type="match status" value="4"/>
</dbReference>
<dbReference type="GO" id="GO:0008270">
    <property type="term" value="F:zinc ion binding"/>
    <property type="evidence" value="ECO:0007669"/>
    <property type="project" value="UniProtKB-KW"/>
</dbReference>
<reference evidence="14" key="1">
    <citation type="submission" date="2025-08" db="UniProtKB">
        <authorList>
            <consortium name="RefSeq"/>
        </authorList>
    </citation>
    <scope>IDENTIFICATION</scope>
</reference>
<evidence type="ECO:0000313" key="14">
    <source>
        <dbReference type="RefSeq" id="XP_026680858.1"/>
    </source>
</evidence>
<dbReference type="PANTHER" id="PTHR24394:SF48">
    <property type="entry name" value="ZINC FINGER PROTEIN 771"/>
    <property type="match status" value="1"/>
</dbReference>
<proteinExistence type="inferred from homology"/>
<keyword evidence="5 11" id="KW-0863">Zinc-finger</keyword>
<evidence type="ECO:0000256" key="3">
    <source>
        <dbReference type="ARBA" id="ARBA00022723"/>
    </source>
</evidence>
<protein>
    <submittedName>
        <fullName evidence="14">Zinc finger protein 813-like</fullName>
    </submittedName>
</protein>
<feature type="domain" description="C2H2-type" evidence="12">
    <location>
        <begin position="158"/>
        <end position="185"/>
    </location>
</feature>
<feature type="domain" description="C2H2-type" evidence="12">
    <location>
        <begin position="242"/>
        <end position="269"/>
    </location>
</feature>
<dbReference type="AlphaFoldDB" id="A0A3Q0J1M8"/>
<evidence type="ECO:0000256" key="5">
    <source>
        <dbReference type="ARBA" id="ARBA00022771"/>
    </source>
</evidence>
<feature type="domain" description="C2H2-type" evidence="12">
    <location>
        <begin position="186"/>
        <end position="213"/>
    </location>
</feature>
<organism evidence="13 14">
    <name type="scientific">Diaphorina citri</name>
    <name type="common">Asian citrus psyllid</name>
    <dbReference type="NCBI Taxonomy" id="121845"/>
    <lineage>
        <taxon>Eukaryota</taxon>
        <taxon>Metazoa</taxon>
        <taxon>Ecdysozoa</taxon>
        <taxon>Arthropoda</taxon>
        <taxon>Hexapoda</taxon>
        <taxon>Insecta</taxon>
        <taxon>Pterygota</taxon>
        <taxon>Neoptera</taxon>
        <taxon>Paraneoptera</taxon>
        <taxon>Hemiptera</taxon>
        <taxon>Sternorrhyncha</taxon>
        <taxon>Psylloidea</taxon>
        <taxon>Psyllidae</taxon>
        <taxon>Diaphorininae</taxon>
        <taxon>Diaphorina</taxon>
    </lineage>
</organism>
<comment type="similarity">
    <text evidence="2">Belongs to the krueppel C2H2-type zinc-finger protein family.</text>
</comment>
<dbReference type="Gene3D" id="3.30.160.60">
    <property type="entry name" value="Classic Zinc Finger"/>
    <property type="match status" value="6"/>
</dbReference>
<evidence type="ECO:0000256" key="10">
    <source>
        <dbReference type="ARBA" id="ARBA00023242"/>
    </source>
</evidence>
<comment type="subcellular location">
    <subcellularLocation>
        <location evidence="1">Nucleus</location>
    </subcellularLocation>
</comment>
<evidence type="ECO:0000256" key="7">
    <source>
        <dbReference type="ARBA" id="ARBA00023015"/>
    </source>
</evidence>
<dbReference type="GO" id="GO:0005634">
    <property type="term" value="C:nucleus"/>
    <property type="evidence" value="ECO:0007669"/>
    <property type="project" value="UniProtKB-SubCell"/>
</dbReference>
<keyword evidence="8" id="KW-0238">DNA-binding</keyword>
<evidence type="ECO:0000256" key="1">
    <source>
        <dbReference type="ARBA" id="ARBA00004123"/>
    </source>
</evidence>
<name>A0A3Q0J1M8_DIACI</name>
<evidence type="ECO:0000259" key="12">
    <source>
        <dbReference type="PROSITE" id="PS50157"/>
    </source>
</evidence>
<dbReference type="PaxDb" id="121845-A0A3Q0J1M8"/>
<feature type="domain" description="C2H2-type" evidence="12">
    <location>
        <begin position="298"/>
        <end position="323"/>
    </location>
</feature>
<accession>A0A3Q0J1M8</accession>
<dbReference type="FunFam" id="3.30.160.60:FF:000557">
    <property type="entry name" value="zinc finger and SCAN domain-containing protein 29"/>
    <property type="match status" value="1"/>
</dbReference>
<evidence type="ECO:0000313" key="13">
    <source>
        <dbReference type="Proteomes" id="UP000079169"/>
    </source>
</evidence>
<evidence type="ECO:0000256" key="6">
    <source>
        <dbReference type="ARBA" id="ARBA00022833"/>
    </source>
</evidence>
<gene>
    <name evidence="14" type="primary">LOC103511220</name>
</gene>
<dbReference type="PROSITE" id="PS00028">
    <property type="entry name" value="ZINC_FINGER_C2H2_1"/>
    <property type="match status" value="6"/>
</dbReference>
<dbReference type="FunFam" id="3.30.160.60:FF:000325">
    <property type="entry name" value="ZFP90 zinc finger protein"/>
    <property type="match status" value="1"/>
</dbReference>
<dbReference type="STRING" id="121845.A0A3Q0J1M8"/>
<evidence type="ECO:0000256" key="8">
    <source>
        <dbReference type="ARBA" id="ARBA00023125"/>
    </source>
</evidence>
<evidence type="ECO:0000256" key="4">
    <source>
        <dbReference type="ARBA" id="ARBA00022737"/>
    </source>
</evidence>
<dbReference type="FunFam" id="3.30.160.60:FF:000065">
    <property type="entry name" value="B-cell CLL/lymphoma 6, member B"/>
    <property type="match status" value="1"/>
</dbReference>
<keyword evidence="9" id="KW-0804">Transcription</keyword>
<dbReference type="InterPro" id="IPR013087">
    <property type="entry name" value="Znf_C2H2_type"/>
</dbReference>
<keyword evidence="7" id="KW-0805">Transcription regulation</keyword>
<evidence type="ECO:0000256" key="9">
    <source>
        <dbReference type="ARBA" id="ARBA00023163"/>
    </source>
</evidence>
<dbReference type="SUPFAM" id="SSF57667">
    <property type="entry name" value="beta-beta-alpha zinc fingers"/>
    <property type="match status" value="4"/>
</dbReference>
<dbReference type="Pfam" id="PF13912">
    <property type="entry name" value="zf-C2H2_6"/>
    <property type="match status" value="2"/>
</dbReference>
<dbReference type="GeneID" id="103511220"/>
<evidence type="ECO:0000256" key="11">
    <source>
        <dbReference type="PROSITE-ProRule" id="PRU00042"/>
    </source>
</evidence>
<dbReference type="PANTHER" id="PTHR24394">
    <property type="entry name" value="ZINC FINGER PROTEIN"/>
    <property type="match status" value="1"/>
</dbReference>
<sequence length="323" mass="36359">MKIQFFVPKAFDIVENDSSAVSSRQHHRQLNIVNNIPIKQGVVLYQSDCQLITYDLKGLPSSSTNTDIIHWIEVLSYLRVFLVQEANVVISLDSLQRCIVKINVPISTATNIKPYFETSQNFGSYWARPLDLTKSATVGAENEFSRKAKKKSPSKTMLPCTVCGKSFDRPSLLKRHTRTHTGEKPHVCDVCSKGFSTSSSLNTHRRIHSGERPHVCPICFKTFTASSNLYYHRITHVKDKPHKCGACGKSFPTPGNLRTHSYSHSGSWPYKCTVCIKGFAKSSNLKNHIYSHSGSWPYKCTVCIKGFAKSSNLKNHMTIHHVK</sequence>
<dbReference type="FunFam" id="3.30.160.60:FF:000761">
    <property type="entry name" value="Zinc finger protein 449"/>
    <property type="match status" value="1"/>
</dbReference>
<keyword evidence="13" id="KW-1185">Reference proteome</keyword>